<proteinExistence type="predicted"/>
<dbReference type="EMBL" id="JASPKY010000293">
    <property type="protein sequence ID" value="KAK9710411.1"/>
    <property type="molecule type" value="Genomic_DNA"/>
</dbReference>
<comment type="caution">
    <text evidence="2">The sequence shown here is derived from an EMBL/GenBank/DDBJ whole genome shotgun (WGS) entry which is preliminary data.</text>
</comment>
<sequence length="152" mass="17401">MRSLRYSETREKDGDDCEKPIKCANCDERHYSTDKTCEAFRLQKEIKTRIAISNITFWVAKNKISGVGATRAQKNKRPFTQPLPGYDKGAHRKLLTPDAIPMKKPVYFTRNRREGTENGNTNNKSQLCRKSGPQAHAMKGIEEVDELIKRTT</sequence>
<gene>
    <name evidence="2" type="ORF">QE152_g26020</name>
</gene>
<feature type="region of interest" description="Disordered" evidence="1">
    <location>
        <begin position="68"/>
        <end position="92"/>
    </location>
</feature>
<evidence type="ECO:0000256" key="1">
    <source>
        <dbReference type="SAM" id="MobiDB-lite"/>
    </source>
</evidence>
<reference evidence="2 3" key="1">
    <citation type="journal article" date="2024" name="BMC Genomics">
        <title>De novo assembly and annotation of Popillia japonica's genome with initial clues to its potential as an invasive pest.</title>
        <authorList>
            <person name="Cucini C."/>
            <person name="Boschi S."/>
            <person name="Funari R."/>
            <person name="Cardaioli E."/>
            <person name="Iannotti N."/>
            <person name="Marturano G."/>
            <person name="Paoli F."/>
            <person name="Bruttini M."/>
            <person name="Carapelli A."/>
            <person name="Frati F."/>
            <person name="Nardi F."/>
        </authorList>
    </citation>
    <scope>NUCLEOTIDE SEQUENCE [LARGE SCALE GENOMIC DNA]</scope>
    <source>
        <strain evidence="2">DMR45628</strain>
    </source>
</reference>
<evidence type="ECO:0000313" key="2">
    <source>
        <dbReference type="EMBL" id="KAK9710411.1"/>
    </source>
</evidence>
<protein>
    <submittedName>
        <fullName evidence="2">Uncharacterized protein</fullName>
    </submittedName>
</protein>
<dbReference type="AlphaFoldDB" id="A0AAW1JZ33"/>
<accession>A0AAW1JZ33</accession>
<dbReference type="Proteomes" id="UP001458880">
    <property type="component" value="Unassembled WGS sequence"/>
</dbReference>
<name>A0AAW1JZ33_POPJA</name>
<feature type="region of interest" description="Disordered" evidence="1">
    <location>
        <begin position="112"/>
        <end position="136"/>
    </location>
</feature>
<evidence type="ECO:0000313" key="3">
    <source>
        <dbReference type="Proteomes" id="UP001458880"/>
    </source>
</evidence>
<feature type="compositionally biased region" description="Polar residues" evidence="1">
    <location>
        <begin position="117"/>
        <end position="128"/>
    </location>
</feature>
<organism evidence="2 3">
    <name type="scientific">Popillia japonica</name>
    <name type="common">Japanese beetle</name>
    <dbReference type="NCBI Taxonomy" id="7064"/>
    <lineage>
        <taxon>Eukaryota</taxon>
        <taxon>Metazoa</taxon>
        <taxon>Ecdysozoa</taxon>
        <taxon>Arthropoda</taxon>
        <taxon>Hexapoda</taxon>
        <taxon>Insecta</taxon>
        <taxon>Pterygota</taxon>
        <taxon>Neoptera</taxon>
        <taxon>Endopterygota</taxon>
        <taxon>Coleoptera</taxon>
        <taxon>Polyphaga</taxon>
        <taxon>Scarabaeiformia</taxon>
        <taxon>Scarabaeidae</taxon>
        <taxon>Rutelinae</taxon>
        <taxon>Popillia</taxon>
    </lineage>
</organism>
<keyword evidence="3" id="KW-1185">Reference proteome</keyword>